<evidence type="ECO:0000259" key="3">
    <source>
        <dbReference type="Pfam" id="PF00372"/>
    </source>
</evidence>
<dbReference type="PRINTS" id="PR00187">
    <property type="entry name" value="HAEMOCYANIN"/>
</dbReference>
<keyword evidence="2" id="KW-1133">Transmembrane helix</keyword>
<proteinExistence type="predicted"/>
<dbReference type="GO" id="GO:0045735">
    <property type="term" value="F:nutrient reservoir activity"/>
    <property type="evidence" value="ECO:0007669"/>
    <property type="project" value="UniProtKB-KW"/>
</dbReference>
<dbReference type="Gene3D" id="2.60.40.1520">
    <property type="entry name" value="Hemocyanin, C-terminal domain"/>
    <property type="match status" value="1"/>
</dbReference>
<sequence length="1184" mass="139360">MASKRRNMFYENRCDCVVPKAREIRREMRRDLISITEDASTDVRCRNSDIYNIFFGRYIIMRGDDDTGEVVDEFLKFYNKGLLAKDKVFTMRDPSTRAETISVIDLLFFSVDCDTIGTMRRFEWQEMMRRDPLMYKALLAVQTPPQWLLMTLHHLLLFPHVLTTFPPIYLQLVRWLYPKMMRRDPLMYKALLAVQTPPQWLLMTLHRLLLFPHVLTTFPPIYLQLVRWLYPKMMRRDPLMYKALLAVQTPPQWLLMTLHRLLLFPHVLTTFPPIYLQLVRWLYPKMMRRDPLMYKALLAVQTPPQWLLMTLHHLLLFPHVHTTFPPIYLQLVRWLYPKMMRRDPLMYKALLAVQTPPQWLLMTLHRLLLFPHVLTTFPPIYLQLVRWLYPKMMRRDPLMYKALLAVQTPPQWLLMTLHRLLLFPHVLTTFPPIYLQLVRWLYPKMMRRDPLMYKALLAVQTPPQWLLMTLHRLLLFPHVHTTFPPIYLQLVRWLYPKMMRRDPLMYKALLAVQTPPQWLLMTLHRLLLFPHVLTTFPPIYLQLVRWLYPKMMRRDPLMYKALLAVQTPPQWLLMTLHRLLLFPHVLTTFPPIYLQLVRWLYPKMNYEQFTYAQAVATLHRPDQHPGIDYRLPNWYDVFPNYFVPAGILGGVQAAVKEGNYNASDPPVFVAGDEDGAASYFTRDVGLNNMFYNWNIYFPHWMDPKKYNMTTWKNRGEIFFDYHQQLFAHFYVRALPRVQNIWEFDYEDPVKHLFILGIRKKRKIYKIYNQTTLVIRLSPLRLASKRRTLQGHPPRNSAGDGEQLRIDMFFVQQFGYATVLANSAGRLLATRPPEFRADDSPQRKELVRIEMLTYDLIANLTVHLEGNGTIKMKEDDREVISLLGNLLYNTTESVNPSLYQSYYTAGIEYLASLGTDPQKDGGGIAGYPMSAPSDPEFYPLLMRVNEAITAYKHYHNRKFYEKKLVAADFKFESISCSRLETFFEPFDVDVTSVVDGSSEPKKYIVRQLRLNHKPFTITMNITNRYKEKEHALVTVVFILDVFNKLFTFAPNDGIYQVFSKVPVMLEPGTNIIERSFDSSAMYVDEDKEMAQCGIPRRLALPKGTTEGLKVNLIAFVGPHDGTSGGPPRGLRRTPVCGGLEHNYGRPFGFPFDLFTNNINFDKSQLGIHNATVFHTPKTFPHGITI</sequence>
<keyword evidence="2" id="KW-0472">Membrane</keyword>
<dbReference type="Pfam" id="PF03723">
    <property type="entry name" value="Hemocyanin_C"/>
    <property type="match status" value="2"/>
</dbReference>
<feature type="domain" description="Hemocyanin middle" evidence="3">
    <location>
        <begin position="635"/>
        <end position="751"/>
    </location>
</feature>
<evidence type="ECO:0000313" key="5">
    <source>
        <dbReference type="EMBL" id="KAL1123484.1"/>
    </source>
</evidence>
<dbReference type="Gene3D" id="1.10.1280.10">
    <property type="entry name" value="Di-copper center containing domain from catechol oxidase"/>
    <property type="match status" value="2"/>
</dbReference>
<dbReference type="AlphaFoldDB" id="A0ABD0Y9Z6"/>
<accession>A0ABD0Y9Z6</accession>
<evidence type="ECO:0000256" key="2">
    <source>
        <dbReference type="SAM" id="Phobius"/>
    </source>
</evidence>
<keyword evidence="2" id="KW-0812">Transmembrane</keyword>
<name>A0ABD0Y9Z6_9HEMI</name>
<comment type="caution">
    <text evidence="5">The sequence shown here is derived from an EMBL/GenBank/DDBJ whole genome shotgun (WGS) entry which is preliminary data.</text>
</comment>
<dbReference type="InterPro" id="IPR037020">
    <property type="entry name" value="Hemocyanin_C_sf"/>
</dbReference>
<dbReference type="PANTHER" id="PTHR11511">
    <property type="entry name" value="LARVAL STORAGE PROTEIN/PHENOLOXIDASE"/>
    <property type="match status" value="1"/>
</dbReference>
<gene>
    <name evidence="5" type="ORF">AAG570_002564</name>
</gene>
<dbReference type="InterPro" id="IPR013788">
    <property type="entry name" value="Hemocyanin/hexamerin"/>
</dbReference>
<dbReference type="SUPFAM" id="SSF48056">
    <property type="entry name" value="Di-copper centre-containing domain"/>
    <property type="match status" value="2"/>
</dbReference>
<feature type="transmembrane region" description="Helical" evidence="2">
    <location>
        <begin position="208"/>
        <end position="230"/>
    </location>
</feature>
<dbReference type="GO" id="GO:0005615">
    <property type="term" value="C:extracellular space"/>
    <property type="evidence" value="ECO:0007669"/>
    <property type="project" value="UniProtKB-ARBA"/>
</dbReference>
<dbReference type="Proteomes" id="UP001558652">
    <property type="component" value="Unassembled WGS sequence"/>
</dbReference>
<evidence type="ECO:0000259" key="4">
    <source>
        <dbReference type="Pfam" id="PF03723"/>
    </source>
</evidence>
<feature type="domain" description="Hemocyanin C-terminal" evidence="4">
    <location>
        <begin position="959"/>
        <end position="1084"/>
    </location>
</feature>
<protein>
    <submittedName>
        <fullName evidence="5">Uncharacterized protein</fullName>
    </submittedName>
</protein>
<reference evidence="5 6" key="1">
    <citation type="submission" date="2024-07" db="EMBL/GenBank/DDBJ databases">
        <title>Chromosome-level genome assembly of the water stick insect Ranatra chinensis (Heteroptera: Nepidae).</title>
        <authorList>
            <person name="Liu X."/>
        </authorList>
    </citation>
    <scope>NUCLEOTIDE SEQUENCE [LARGE SCALE GENOMIC DNA]</scope>
    <source>
        <strain evidence="5">Cailab_2021Rc</strain>
        <tissue evidence="5">Muscle</tissue>
    </source>
</reference>
<dbReference type="InterPro" id="IPR008922">
    <property type="entry name" value="Di-copper_centre_dom_sf"/>
</dbReference>
<dbReference type="Pfam" id="PF00372">
    <property type="entry name" value="Hemocyanin_M"/>
    <property type="match status" value="2"/>
</dbReference>
<feature type="transmembrane region" description="Helical" evidence="2">
    <location>
        <begin position="368"/>
        <end position="389"/>
    </location>
</feature>
<feature type="transmembrane region" description="Helical" evidence="2">
    <location>
        <begin position="263"/>
        <end position="283"/>
    </location>
</feature>
<feature type="domain" description="Hemocyanin middle" evidence="3">
    <location>
        <begin position="808"/>
        <end position="943"/>
    </location>
</feature>
<dbReference type="InterPro" id="IPR005203">
    <property type="entry name" value="Hemocyanin_C"/>
</dbReference>
<keyword evidence="6" id="KW-1185">Reference proteome</keyword>
<evidence type="ECO:0000256" key="1">
    <source>
        <dbReference type="ARBA" id="ARBA00022761"/>
    </source>
</evidence>
<feature type="transmembrane region" description="Helical" evidence="2">
    <location>
        <begin position="420"/>
        <end position="442"/>
    </location>
</feature>
<dbReference type="PANTHER" id="PTHR11511:SF5">
    <property type="entry name" value="FAT-BODY PROTEIN 1-RELATED"/>
    <property type="match status" value="1"/>
</dbReference>
<organism evidence="5 6">
    <name type="scientific">Ranatra chinensis</name>
    <dbReference type="NCBI Taxonomy" id="642074"/>
    <lineage>
        <taxon>Eukaryota</taxon>
        <taxon>Metazoa</taxon>
        <taxon>Ecdysozoa</taxon>
        <taxon>Arthropoda</taxon>
        <taxon>Hexapoda</taxon>
        <taxon>Insecta</taxon>
        <taxon>Pterygota</taxon>
        <taxon>Neoptera</taxon>
        <taxon>Paraneoptera</taxon>
        <taxon>Hemiptera</taxon>
        <taxon>Heteroptera</taxon>
        <taxon>Panheteroptera</taxon>
        <taxon>Nepomorpha</taxon>
        <taxon>Nepidae</taxon>
        <taxon>Ranatrinae</taxon>
        <taxon>Ranatra</taxon>
    </lineage>
</organism>
<dbReference type="SUPFAM" id="SSF81296">
    <property type="entry name" value="E set domains"/>
    <property type="match status" value="1"/>
</dbReference>
<feature type="domain" description="Hemocyanin C-terminal" evidence="4">
    <location>
        <begin position="1085"/>
        <end position="1161"/>
    </location>
</feature>
<keyword evidence="1" id="KW-0758">Storage protein</keyword>
<dbReference type="InterPro" id="IPR000896">
    <property type="entry name" value="Hemocyanin/hexamerin_mid_dom"/>
</dbReference>
<dbReference type="InterPro" id="IPR014756">
    <property type="entry name" value="Ig_E-set"/>
</dbReference>
<feature type="transmembrane region" description="Helical" evidence="2">
    <location>
        <begin position="527"/>
        <end position="548"/>
    </location>
</feature>
<feature type="transmembrane region" description="Helical" evidence="2">
    <location>
        <begin position="156"/>
        <end position="177"/>
    </location>
</feature>
<dbReference type="EMBL" id="JBFDAA010000012">
    <property type="protein sequence ID" value="KAL1123484.1"/>
    <property type="molecule type" value="Genomic_DNA"/>
</dbReference>
<evidence type="ECO:0000313" key="6">
    <source>
        <dbReference type="Proteomes" id="UP001558652"/>
    </source>
</evidence>